<dbReference type="STRING" id="80852.AWOD_I_2316"/>
<reference evidence="3" key="1">
    <citation type="submission" date="2014-09" db="EMBL/GenBank/DDBJ databases">
        <authorList>
            <person name="Hjerde E."/>
        </authorList>
    </citation>
    <scope>NUCLEOTIDE SEQUENCE [LARGE SCALE GENOMIC DNA]</scope>
    <source>
        <strain evidence="3">06/09/139</strain>
    </source>
</reference>
<protein>
    <submittedName>
        <fullName evidence="2">Type IV pilus, MSHA pilin protein MshD</fullName>
    </submittedName>
</protein>
<dbReference type="HOGENOM" id="CLU_110706_0_0_6"/>
<dbReference type="AlphaFoldDB" id="A0A090ISU7"/>
<dbReference type="KEGG" id="awd:AWOD_I_2316"/>
<keyword evidence="1" id="KW-1133">Transmembrane helix</keyword>
<keyword evidence="3" id="KW-1185">Reference proteome</keyword>
<sequence length="197" mass="21497">MYKFKSQQVGLTLIESIVGIVILGFALSVLVSGVFGSSSKSHQATYQVQAATLGHSIITDILSRQFDEHSDPNGGAYRCGEAIAPESCTASNDLGRDGSVEQNTMSRSTIFNDVDDFIGCWGESAHCSSNTLTNYPLNKLIDEQRSSGYKNFTVQIQVTYSDIDGNNPASIPYKKIEVVLYASNYATYAFHAYKGNY</sequence>
<name>A0A090ISU7_9GAMM</name>
<dbReference type="Proteomes" id="UP000032427">
    <property type="component" value="Chromosome 1"/>
</dbReference>
<evidence type="ECO:0000313" key="3">
    <source>
        <dbReference type="Proteomes" id="UP000032427"/>
    </source>
</evidence>
<accession>A0A090ISU7</accession>
<dbReference type="PATRIC" id="fig|80852.17.peg.2396"/>
<dbReference type="GeneID" id="28541902"/>
<evidence type="ECO:0000256" key="1">
    <source>
        <dbReference type="SAM" id="Phobius"/>
    </source>
</evidence>
<keyword evidence="1" id="KW-0472">Membrane</keyword>
<organism evidence="2 3">
    <name type="scientific">Aliivibrio wodanis</name>
    <dbReference type="NCBI Taxonomy" id="80852"/>
    <lineage>
        <taxon>Bacteria</taxon>
        <taxon>Pseudomonadati</taxon>
        <taxon>Pseudomonadota</taxon>
        <taxon>Gammaproteobacteria</taxon>
        <taxon>Vibrionales</taxon>
        <taxon>Vibrionaceae</taxon>
        <taxon>Aliivibrio</taxon>
    </lineage>
</organism>
<evidence type="ECO:0000313" key="2">
    <source>
        <dbReference type="EMBL" id="CED72373.1"/>
    </source>
</evidence>
<dbReference type="OrthoDB" id="5593857at2"/>
<feature type="transmembrane region" description="Helical" evidence="1">
    <location>
        <begin position="12"/>
        <end position="35"/>
    </location>
</feature>
<dbReference type="EMBL" id="LN554846">
    <property type="protein sequence ID" value="CED72373.1"/>
    <property type="molecule type" value="Genomic_DNA"/>
</dbReference>
<keyword evidence="1" id="KW-0812">Transmembrane</keyword>
<proteinExistence type="predicted"/>
<gene>
    <name evidence="2" type="primary">mshD</name>
    <name evidence="2" type="ORF">AWOD_I_2316</name>
</gene>